<proteinExistence type="inferred from homology"/>
<dbReference type="GO" id="GO:0016757">
    <property type="term" value="F:glycosyltransferase activity"/>
    <property type="evidence" value="ECO:0007669"/>
    <property type="project" value="UniProtKB-KW"/>
</dbReference>
<feature type="domain" description="Glycosyltransferase 2-like" evidence="5">
    <location>
        <begin position="20"/>
        <end position="155"/>
    </location>
</feature>
<keyword evidence="4" id="KW-0808">Transferase</keyword>
<keyword evidence="3" id="KW-0328">Glycosyltransferase</keyword>
<evidence type="ECO:0000259" key="5">
    <source>
        <dbReference type="Pfam" id="PF00535"/>
    </source>
</evidence>
<sequence length="332" mass="36575">MWSHQGPKILRPGRRERFFIVITTFNRCDYLDDLLASIASLSPPPDGVIVVDNASTDGTAAVVEGAQRKLAALPVPVPVIHHELRENVGGAGGFSAGVDRALAEGAQWMWLMDDDVTTVPGAIGALGQWMDKYDAIVGRRYDAVGKPFFWQHRFNDFLGIHLPVAGDVFKGSNEFSTNVGCFEGMLVHADAVAGAGLPDPRFFITGDDVIYGWLISQERPVMYVNAFVLHKARAQRSIDLGIRHLNDSSDLSRFYMMRNRGLVAGYLRTHGKYNPVGFAVGTALTAAKEVFRLLAVEKTLHGSAKLWRGWRESRRILSDSSWAPMPPLKRGA</sequence>
<organism evidence="6 7">
    <name type="scientific">Arthrobacter alpinus</name>
    <dbReference type="NCBI Taxonomy" id="656366"/>
    <lineage>
        <taxon>Bacteria</taxon>
        <taxon>Bacillati</taxon>
        <taxon>Actinomycetota</taxon>
        <taxon>Actinomycetes</taxon>
        <taxon>Micrococcales</taxon>
        <taxon>Micrococcaceae</taxon>
        <taxon>Arthrobacter</taxon>
    </lineage>
</organism>
<gene>
    <name evidence="6" type="ORF">AOC05_10185</name>
</gene>
<evidence type="ECO:0000256" key="2">
    <source>
        <dbReference type="ARBA" id="ARBA00006739"/>
    </source>
</evidence>
<dbReference type="Pfam" id="PF00535">
    <property type="entry name" value="Glycos_transf_2"/>
    <property type="match status" value="1"/>
</dbReference>
<dbReference type="InterPro" id="IPR029044">
    <property type="entry name" value="Nucleotide-diphossugar_trans"/>
</dbReference>
<dbReference type="KEGG" id="aaq:AOC05_10185"/>
<evidence type="ECO:0000256" key="4">
    <source>
        <dbReference type="ARBA" id="ARBA00022679"/>
    </source>
</evidence>
<dbReference type="PATRIC" id="fig|656366.3.peg.2198"/>
<evidence type="ECO:0000256" key="1">
    <source>
        <dbReference type="ARBA" id="ARBA00004776"/>
    </source>
</evidence>
<dbReference type="InterPro" id="IPR001173">
    <property type="entry name" value="Glyco_trans_2-like"/>
</dbReference>
<dbReference type="Proteomes" id="UP000062833">
    <property type="component" value="Chromosome"/>
</dbReference>
<dbReference type="Gene3D" id="3.90.550.10">
    <property type="entry name" value="Spore Coat Polysaccharide Biosynthesis Protein SpsA, Chain A"/>
    <property type="match status" value="1"/>
</dbReference>
<dbReference type="EMBL" id="CP012677">
    <property type="protein sequence ID" value="ALE94148.1"/>
    <property type="molecule type" value="Genomic_DNA"/>
</dbReference>
<dbReference type="AlphaFoldDB" id="A0A0M4QZR6"/>
<accession>A0A0M4QZR6</accession>
<comment type="pathway">
    <text evidence="1">Cell wall biogenesis; cell wall polysaccharide biosynthesis.</text>
</comment>
<comment type="similarity">
    <text evidence="2">Belongs to the glycosyltransferase 2 family.</text>
</comment>
<keyword evidence="7" id="KW-1185">Reference proteome</keyword>
<dbReference type="SUPFAM" id="SSF53448">
    <property type="entry name" value="Nucleotide-diphospho-sugar transferases"/>
    <property type="match status" value="1"/>
</dbReference>
<dbReference type="PANTHER" id="PTHR43179">
    <property type="entry name" value="RHAMNOSYLTRANSFERASE WBBL"/>
    <property type="match status" value="1"/>
</dbReference>
<name>A0A0M4QZR6_9MICC</name>
<dbReference type="PANTHER" id="PTHR43179:SF12">
    <property type="entry name" value="GALACTOFURANOSYLTRANSFERASE GLFT2"/>
    <property type="match status" value="1"/>
</dbReference>
<evidence type="ECO:0000256" key="3">
    <source>
        <dbReference type="ARBA" id="ARBA00022676"/>
    </source>
</evidence>
<reference evidence="7" key="1">
    <citation type="submission" date="2015-09" db="EMBL/GenBank/DDBJ databases">
        <title>Complete genome of Arthrobacter alpinus strain R3.8.</title>
        <authorList>
            <person name="See-Too W.S."/>
            <person name="Chan K.G."/>
        </authorList>
    </citation>
    <scope>NUCLEOTIDE SEQUENCE [LARGE SCALE GENOMIC DNA]</scope>
    <source>
        <strain evidence="7">R3.8</strain>
    </source>
</reference>
<protein>
    <recommendedName>
        <fullName evidence="5">Glycosyltransferase 2-like domain-containing protein</fullName>
    </recommendedName>
</protein>
<evidence type="ECO:0000313" key="7">
    <source>
        <dbReference type="Proteomes" id="UP000062833"/>
    </source>
</evidence>
<evidence type="ECO:0000313" key="6">
    <source>
        <dbReference type="EMBL" id="ALE94148.1"/>
    </source>
</evidence>